<evidence type="ECO:0000313" key="2">
    <source>
        <dbReference type="EMBL" id="QJD99812.1"/>
    </source>
</evidence>
<dbReference type="Gene3D" id="2.60.120.10">
    <property type="entry name" value="Jelly Rolls"/>
    <property type="match status" value="1"/>
</dbReference>
<organism evidence="2 3">
    <name type="scientific">Massilia forsythiae</name>
    <dbReference type="NCBI Taxonomy" id="2728020"/>
    <lineage>
        <taxon>Bacteria</taxon>
        <taxon>Pseudomonadati</taxon>
        <taxon>Pseudomonadota</taxon>
        <taxon>Betaproteobacteria</taxon>
        <taxon>Burkholderiales</taxon>
        <taxon>Oxalobacteraceae</taxon>
        <taxon>Telluria group</taxon>
        <taxon>Massilia</taxon>
    </lineage>
</organism>
<name>A0A7Z2VUR1_9BURK</name>
<protein>
    <submittedName>
        <fullName evidence="2">Cupin domain-containing protein</fullName>
    </submittedName>
</protein>
<dbReference type="InterPro" id="IPR011051">
    <property type="entry name" value="RmlC_Cupin_sf"/>
</dbReference>
<dbReference type="Pfam" id="PF07883">
    <property type="entry name" value="Cupin_2"/>
    <property type="match status" value="1"/>
</dbReference>
<dbReference type="EMBL" id="CP051685">
    <property type="protein sequence ID" value="QJD99812.1"/>
    <property type="molecule type" value="Genomic_DNA"/>
</dbReference>
<dbReference type="InterPro" id="IPR013096">
    <property type="entry name" value="Cupin_2"/>
</dbReference>
<dbReference type="AlphaFoldDB" id="A0A7Z2VUR1"/>
<dbReference type="RefSeq" id="WP_169434762.1">
    <property type="nucleotide sequence ID" value="NZ_CP051685.1"/>
</dbReference>
<sequence>MALQHAVSGERIALERDEDDIANFTSIALIKTDHMELIRLVLPKEKPMPEHWVEGEMTLLCLEGEIAFSAHGRTTILAPNEMVYLAGGEPHAIRANQDAVALMTILLHPGDNNGGPTRTDARTVPSA</sequence>
<gene>
    <name evidence="2" type="ORF">HH212_07060</name>
</gene>
<dbReference type="InterPro" id="IPR014710">
    <property type="entry name" value="RmlC-like_jellyroll"/>
</dbReference>
<keyword evidence="3" id="KW-1185">Reference proteome</keyword>
<evidence type="ECO:0000313" key="3">
    <source>
        <dbReference type="Proteomes" id="UP000502415"/>
    </source>
</evidence>
<evidence type="ECO:0000259" key="1">
    <source>
        <dbReference type="Pfam" id="PF07883"/>
    </source>
</evidence>
<proteinExistence type="predicted"/>
<dbReference type="KEGG" id="mfy:HH212_07060"/>
<feature type="domain" description="Cupin type-2" evidence="1">
    <location>
        <begin position="43"/>
        <end position="103"/>
    </location>
</feature>
<dbReference type="Proteomes" id="UP000502415">
    <property type="component" value="Chromosome"/>
</dbReference>
<accession>A0A7Z2VUR1</accession>
<reference evidence="2 3" key="1">
    <citation type="submission" date="2020-04" db="EMBL/GenBank/DDBJ databases">
        <title>Genome sequencing of novel species.</title>
        <authorList>
            <person name="Heo J."/>
            <person name="Kim S.-J."/>
            <person name="Kim J.-S."/>
            <person name="Hong S.-B."/>
            <person name="Kwon S.-W."/>
        </authorList>
    </citation>
    <scope>NUCLEOTIDE SEQUENCE [LARGE SCALE GENOMIC DNA]</scope>
    <source>
        <strain evidence="2 3">GN2-R2</strain>
    </source>
</reference>
<dbReference type="SUPFAM" id="SSF51182">
    <property type="entry name" value="RmlC-like cupins"/>
    <property type="match status" value="1"/>
</dbReference>